<evidence type="ECO:0000256" key="1">
    <source>
        <dbReference type="ARBA" id="ARBA00022837"/>
    </source>
</evidence>
<dbReference type="RefSeq" id="XP_018022950.1">
    <property type="nucleotide sequence ID" value="XM_018167461.2"/>
</dbReference>
<feature type="signal peptide" evidence="2">
    <location>
        <begin position="1"/>
        <end position="23"/>
    </location>
</feature>
<dbReference type="AlphaFoldDB" id="A0A8B7PAE8"/>
<protein>
    <submittedName>
        <fullName evidence="4">Uncharacterized protein LOC108678964</fullName>
    </submittedName>
</protein>
<reference evidence="4" key="1">
    <citation type="submission" date="2025-08" db="UniProtKB">
        <authorList>
            <consortium name="RefSeq"/>
        </authorList>
    </citation>
    <scope>IDENTIFICATION</scope>
    <source>
        <tissue evidence="4">Whole organism</tissue>
    </source>
</reference>
<name>A0A8B7PAE8_HYAAZ</name>
<gene>
    <name evidence="4" type="primary">LOC108678964</name>
</gene>
<accession>A0A8B7PAE8</accession>
<dbReference type="OrthoDB" id="6379363at2759"/>
<organism evidence="3 4">
    <name type="scientific">Hyalella azteca</name>
    <name type="common">Amphipod</name>
    <dbReference type="NCBI Taxonomy" id="294128"/>
    <lineage>
        <taxon>Eukaryota</taxon>
        <taxon>Metazoa</taxon>
        <taxon>Ecdysozoa</taxon>
        <taxon>Arthropoda</taxon>
        <taxon>Crustacea</taxon>
        <taxon>Multicrustacea</taxon>
        <taxon>Malacostraca</taxon>
        <taxon>Eumalacostraca</taxon>
        <taxon>Peracarida</taxon>
        <taxon>Amphipoda</taxon>
        <taxon>Senticaudata</taxon>
        <taxon>Talitrida</taxon>
        <taxon>Talitroidea</taxon>
        <taxon>Hyalellidae</taxon>
        <taxon>Hyalella</taxon>
    </lineage>
</organism>
<dbReference type="PROSITE" id="PS00018">
    <property type="entry name" value="EF_HAND_1"/>
    <property type="match status" value="1"/>
</dbReference>
<proteinExistence type="predicted"/>
<dbReference type="KEGG" id="hazt:108678964"/>
<keyword evidence="2" id="KW-0732">Signal</keyword>
<dbReference type="InterPro" id="IPR018247">
    <property type="entry name" value="EF_Hand_1_Ca_BS"/>
</dbReference>
<sequence>MRTTFLCIYIVFSFSVRELQVCALKIKHNTETKLEYDSLHTAEKDGNYIPRKEVIDFDTIIFTLLESDAPLLLTQAFDLEVQRHLHAELFSSTKLKSFNTVISFVHVQCGEAAGIKNIPEIPVYVNPLTNYKKFVNVETKIEKEAVFLDDGISCIYNNGDAKPRDFLSGLEKSDCNPVTFLDEWPDKSTSGPAGWVSLWVFFDIYAAQQNGGGCCGARLPISPTLADKLEVPSFMRDFDLTHLDWQNSYVLYLHPAAKFTTEGRGAEPAELPARFVCVLEGDGSVSVSSQVAEAAATTKGARLRGAYGAGDCLLLPKSWAFEVAASSATSLMLLSWTEDVTLSEAFMERLLENNAAKVSVMSQQKALPSSDRDDSDRLTLSHFMPSVRPSKRMAWLDKPKLPYIFTRFFFSKVPYLDLEEFVNLMKVDANVFPSLVDCSPKSECFFLLSYIFKQLDFNADGQLNQDDLKSLTPARYQELSAELDDLIQEVTDVATDQWEEALAARSAGRAQASRWTEFAGRAQEKKLASARTTAQRVAQGDLSYEEIAIIRQTLPGLYEQLVELGKIDESGSRE</sequence>
<dbReference type="SUPFAM" id="SSF47473">
    <property type="entry name" value="EF-hand"/>
    <property type="match status" value="1"/>
</dbReference>
<keyword evidence="1" id="KW-0106">Calcium</keyword>
<evidence type="ECO:0000256" key="2">
    <source>
        <dbReference type="SAM" id="SignalP"/>
    </source>
</evidence>
<dbReference type="Gene3D" id="1.10.238.10">
    <property type="entry name" value="EF-hand"/>
    <property type="match status" value="1"/>
</dbReference>
<evidence type="ECO:0000313" key="4">
    <source>
        <dbReference type="RefSeq" id="XP_018022950.1"/>
    </source>
</evidence>
<dbReference type="Proteomes" id="UP000694843">
    <property type="component" value="Unplaced"/>
</dbReference>
<keyword evidence="3" id="KW-1185">Reference proteome</keyword>
<dbReference type="GeneID" id="108678964"/>
<evidence type="ECO:0000313" key="3">
    <source>
        <dbReference type="Proteomes" id="UP000694843"/>
    </source>
</evidence>
<dbReference type="InterPro" id="IPR011992">
    <property type="entry name" value="EF-hand-dom_pair"/>
</dbReference>
<feature type="chain" id="PRO_5034837138" evidence="2">
    <location>
        <begin position="24"/>
        <end position="574"/>
    </location>
</feature>